<reference evidence="2 3" key="1">
    <citation type="submission" date="2017-11" db="EMBL/GenBank/DDBJ databases">
        <title>Genome sequence of Mesoplasma corruscae ELCA-2 (ATCC 49579).</title>
        <authorList>
            <person name="Lo W.-S."/>
            <person name="Kuo C.-H."/>
        </authorList>
    </citation>
    <scope>NUCLEOTIDE SEQUENCE [LARGE SCALE GENOMIC DNA]</scope>
    <source>
        <strain evidence="2 3">ELCA-2</strain>
    </source>
</reference>
<organism evidence="2 3">
    <name type="scientific">Mesoplasma corruscae</name>
    <dbReference type="NCBI Taxonomy" id="216874"/>
    <lineage>
        <taxon>Bacteria</taxon>
        <taxon>Bacillati</taxon>
        <taxon>Mycoplasmatota</taxon>
        <taxon>Mollicutes</taxon>
        <taxon>Entomoplasmatales</taxon>
        <taxon>Entomoplasmataceae</taxon>
        <taxon>Mesoplasma</taxon>
    </lineage>
</organism>
<feature type="domain" description="Transposase IS30-like HTH" evidence="1">
    <location>
        <begin position="4"/>
        <end position="40"/>
    </location>
</feature>
<evidence type="ECO:0000259" key="1">
    <source>
        <dbReference type="Pfam" id="PF13936"/>
    </source>
</evidence>
<protein>
    <submittedName>
        <fullName evidence="2">Transposase</fullName>
    </submittedName>
</protein>
<dbReference type="InterPro" id="IPR025246">
    <property type="entry name" value="IS30-like_HTH"/>
</dbReference>
<dbReference type="RefSeq" id="WP_104207824.1">
    <property type="nucleotide sequence ID" value="NZ_PHNF01000001.1"/>
</dbReference>
<accession>A0A2S5RH35</accession>
<dbReference type="EMBL" id="PHNF01000001">
    <property type="protein sequence ID" value="PPE06649.1"/>
    <property type="molecule type" value="Genomic_DNA"/>
</dbReference>
<dbReference type="Proteomes" id="UP000239785">
    <property type="component" value="Unassembled WGS sequence"/>
</dbReference>
<dbReference type="AlphaFoldDB" id="A0A2S5RH35"/>
<dbReference type="OrthoDB" id="396854at2"/>
<comment type="caution">
    <text evidence="2">The sequence shown here is derived from an EMBL/GenBank/DDBJ whole genome shotgun (WGS) entry which is preliminary data.</text>
</comment>
<sequence length="41" mass="4960">MNNYKQITLKERTLIEYLFNVQKQSISFIAKELNRNRSTIL</sequence>
<evidence type="ECO:0000313" key="2">
    <source>
        <dbReference type="EMBL" id="PPE06649.1"/>
    </source>
</evidence>
<keyword evidence="3" id="KW-1185">Reference proteome</keyword>
<proteinExistence type="predicted"/>
<evidence type="ECO:0000313" key="3">
    <source>
        <dbReference type="Proteomes" id="UP000239785"/>
    </source>
</evidence>
<dbReference type="Pfam" id="PF13936">
    <property type="entry name" value="HTH_38"/>
    <property type="match status" value="1"/>
</dbReference>
<gene>
    <name evidence="2" type="ORF">MCORR_v1c02800</name>
</gene>
<name>A0A2S5RH35_9MOLU</name>